<name>A0ABW7FLV6_9BURK</name>
<evidence type="ECO:0000256" key="4">
    <source>
        <dbReference type="ARBA" id="ARBA00023237"/>
    </source>
</evidence>
<dbReference type="InterPro" id="IPR012910">
    <property type="entry name" value="Plug_dom"/>
</dbReference>
<dbReference type="Gene3D" id="2.170.130.10">
    <property type="entry name" value="TonB-dependent receptor, plug domain"/>
    <property type="match status" value="1"/>
</dbReference>
<comment type="caution">
    <text evidence="8">The sequence shown here is derived from an EMBL/GenBank/DDBJ whole genome shotgun (WGS) entry which is preliminary data.</text>
</comment>
<gene>
    <name evidence="8" type="ORF">ACG0Z3_16665</name>
</gene>
<evidence type="ECO:0000256" key="3">
    <source>
        <dbReference type="ARBA" id="ARBA00023136"/>
    </source>
</evidence>
<dbReference type="InterPro" id="IPR036942">
    <property type="entry name" value="Beta-barrel_TonB_sf"/>
</dbReference>
<evidence type="ECO:0000256" key="2">
    <source>
        <dbReference type="ARBA" id="ARBA00009810"/>
    </source>
</evidence>
<dbReference type="InterPro" id="IPR037066">
    <property type="entry name" value="Plug_dom_sf"/>
</dbReference>
<dbReference type="Pfam" id="PF07715">
    <property type="entry name" value="Plug"/>
    <property type="match status" value="1"/>
</dbReference>
<keyword evidence="4" id="KW-0998">Cell outer membrane</keyword>
<comment type="subcellular location">
    <subcellularLocation>
        <location evidence="1">Cell outer membrane</location>
    </subcellularLocation>
</comment>
<evidence type="ECO:0000256" key="1">
    <source>
        <dbReference type="ARBA" id="ARBA00004442"/>
    </source>
</evidence>
<feature type="chain" id="PRO_5045930794" evidence="6">
    <location>
        <begin position="26"/>
        <end position="998"/>
    </location>
</feature>
<evidence type="ECO:0000259" key="7">
    <source>
        <dbReference type="Pfam" id="PF07715"/>
    </source>
</evidence>
<evidence type="ECO:0000313" key="9">
    <source>
        <dbReference type="Proteomes" id="UP001606301"/>
    </source>
</evidence>
<dbReference type="Gene3D" id="2.40.170.20">
    <property type="entry name" value="TonB-dependent receptor, beta-barrel domain"/>
    <property type="match status" value="1"/>
</dbReference>
<keyword evidence="3" id="KW-0472">Membrane</keyword>
<comment type="similarity">
    <text evidence="2">Belongs to the TonB-dependent receptor family.</text>
</comment>
<dbReference type="SUPFAM" id="SSF56935">
    <property type="entry name" value="Porins"/>
    <property type="match status" value="1"/>
</dbReference>
<feature type="domain" description="TonB-dependent receptor plug" evidence="7">
    <location>
        <begin position="61"/>
        <end position="172"/>
    </location>
</feature>
<keyword evidence="9" id="KW-1185">Reference proteome</keyword>
<proteinExistence type="inferred from homology"/>
<dbReference type="PANTHER" id="PTHR40980">
    <property type="entry name" value="PLUG DOMAIN-CONTAINING PROTEIN"/>
    <property type="match status" value="1"/>
</dbReference>
<accession>A0ABW7FLV6</accession>
<reference evidence="8 9" key="1">
    <citation type="submission" date="2024-08" db="EMBL/GenBank/DDBJ databases">
        <authorList>
            <person name="Lu H."/>
        </authorList>
    </citation>
    <scope>NUCLEOTIDE SEQUENCE [LARGE SCALE GENOMIC DNA]</scope>
    <source>
        <strain evidence="8 9">LKC17W</strain>
    </source>
</reference>
<protein>
    <submittedName>
        <fullName evidence="8">TonB-dependent receptor</fullName>
    </submittedName>
</protein>
<keyword evidence="8" id="KW-0675">Receptor</keyword>
<evidence type="ECO:0000313" key="8">
    <source>
        <dbReference type="EMBL" id="MFG6442318.1"/>
    </source>
</evidence>
<dbReference type="InterPro" id="IPR010104">
    <property type="entry name" value="TonB_rcpt_bac"/>
</dbReference>
<dbReference type="RefSeq" id="WP_394399436.1">
    <property type="nucleotide sequence ID" value="NZ_JBIGHW010000009.1"/>
</dbReference>
<keyword evidence="6" id="KW-0732">Signal</keyword>
<feature type="region of interest" description="Disordered" evidence="5">
    <location>
        <begin position="545"/>
        <end position="564"/>
    </location>
</feature>
<dbReference type="EMBL" id="JBIGHW010000009">
    <property type="protein sequence ID" value="MFG6442318.1"/>
    <property type="molecule type" value="Genomic_DNA"/>
</dbReference>
<dbReference type="Proteomes" id="UP001606301">
    <property type="component" value="Unassembled WGS sequence"/>
</dbReference>
<sequence>MKFQPTPIACGLASLLLSLQGAALAQQAAPARAADNKAKQSLEAVVVTGIRASTEASLTAKREASANVEVITAEDVGKMPDKNLADSLQRLAGVAVRTDYDEAEKVSMRGTNPDMTLILFNGHTVSGGDWYVSDQTSSSRSTSLSLMPSSVLNSATVYKTSQANILDGGLAGTVNVTTRKPLDAKASFGGVVSVGAVHATLPNKTSPQLNASLNWKSDDNRLGIIGQVFAEKRYVRRDSASRFAYGASSGWDVINTSTMLGITNASLAGTGYTAADLNGVRLPGSMSTEFVEGVRDRKGGMVSVQWRPTQAVDLGLTAFQSKMSSDNYGRLTSGAMYSMLVGKAEPFGAVTAAAANTSSNGQRVYASLLNPKIVEETTIYGHKIKVLRGGTIAFANGTTPQYVGNSEGFFRSGASASSGFLDLDAKVKLSNDLTVKALFSTTRGEGTTDQDRGITYARYGTGITFELQGVNDAPTWAYQGAGDGSKPVLNADGSGYRLISRSVPTRYLTIDKERSLALDAEYQQNSGIFQTLDFGFRHADHRRDHRRSAPALKSSATVAPDASQAASYPGDFGADLGAGFENTGFYFPREVLRSFYDGITKATTPEFERRVAAEIEMREQQSALYFQQNLETADGAWSGNLGLRYARTVVDAQIATPVPTGLCQRIEPGKPVVPCTAFPTAIVTAGDGASYFDGVPFNPNTGTIYYKVPSHKQFDHILPSLNARWQVAPGWIARLGLSKTLGRQNYNIYGAGYTSQACNAQGCTVNGPNAQLQPMTSANTDLSLGWYYSKRSALVLSVFDSMIRNYAKTGAVRQDVTVDLLDNQNVVRTYFINTTSNQRARIRGAELSWEQPVWGGFGLQSNLSYADTHVEDGRPMVGASRKSANLVGYFENEVFSVRLAWNYRSEYVNSTTAPAPTANSQGLSVVQGITMPTAPTIQAPVTNVALSVNYTVMPGLSLSFSGTNLTNPSRGQYRYSELEPQKVDTSGRQYYVEARYKF</sequence>
<dbReference type="NCBIfam" id="TIGR01782">
    <property type="entry name" value="TonB-Xanth-Caul"/>
    <property type="match status" value="1"/>
</dbReference>
<evidence type="ECO:0000256" key="6">
    <source>
        <dbReference type="SAM" id="SignalP"/>
    </source>
</evidence>
<dbReference type="PANTHER" id="PTHR40980:SF3">
    <property type="entry name" value="TONB-DEPENDENT RECEPTOR-LIKE BETA-BARREL DOMAIN-CONTAINING PROTEIN"/>
    <property type="match status" value="1"/>
</dbReference>
<evidence type="ECO:0000256" key="5">
    <source>
        <dbReference type="SAM" id="MobiDB-lite"/>
    </source>
</evidence>
<feature type="signal peptide" evidence="6">
    <location>
        <begin position="1"/>
        <end position="25"/>
    </location>
</feature>
<organism evidence="8 9">
    <name type="scientific">Pelomonas margarita</name>
    <dbReference type="NCBI Taxonomy" id="3299031"/>
    <lineage>
        <taxon>Bacteria</taxon>
        <taxon>Pseudomonadati</taxon>
        <taxon>Pseudomonadota</taxon>
        <taxon>Betaproteobacteria</taxon>
        <taxon>Burkholderiales</taxon>
        <taxon>Sphaerotilaceae</taxon>
        <taxon>Roseateles</taxon>
    </lineage>
</organism>